<dbReference type="InterPro" id="IPR012337">
    <property type="entry name" value="RNaseH-like_sf"/>
</dbReference>
<dbReference type="Pfam" id="PF02171">
    <property type="entry name" value="Piwi"/>
    <property type="match status" value="1"/>
</dbReference>
<dbReference type="FunFam" id="2.170.260.10:FF:000003">
    <property type="entry name" value="Piwi-like RNA-mediated gene silencing 2"/>
    <property type="match status" value="1"/>
</dbReference>
<reference evidence="11" key="1">
    <citation type="submission" date="2015-01" db="EMBL/GenBank/DDBJ databases">
        <title>Transcriptome Assembly of Fopius arisanus.</title>
        <authorList>
            <person name="Geib S."/>
        </authorList>
    </citation>
    <scope>NUCLEOTIDE SEQUENCE</scope>
</reference>
<sequence length="926" mass="104221">MEGKPIGRSRGRARCIPGDDKPAKAPRSAFGRPAGGPASVGALPAESVSLGQRGLPMSIGRSVRAPAPFHVPFKQGEVPEGPKSLPPLEVALPGPGGDGGGCVGRGSLRGRRIVSGEIINTRPEHVTLCKKGISGDVINLTTNYYKILEKPDWCLYQYRVDFKPEEDRTIARKGLLRQHRQALGSYIFDGTVLYTTNRLTAPDQNMVVHSQRLSDNCIIEITIRLVGDMTKGDPHYLQFYNILTRKCLESLNLQLVGRNYFDPQDKVEIREYQFELWPGYITSIRQHERDVLMCAEINHKIMRQETLLHILQDIRERSPGTYQNTFKSEVIGLTILTSYNNKTYRIDDVDFQQSPQSTFFSKKDNAQVMYMNYYSQRYGINIKVPTQPLLVTRSSGRDRRAGQDEIIYLVPELCRATGLTDKMRNDFRLMSALAQHTRVTPQRRIDKLLAFNRRLNSTPAIQEEFKNWNLTLDSQLVKLQGRHLPNENIHFGDAKFVQGGPEADWTKSIRDNSLFITNQLKQWIVVVPERSARDARSFVAGMVRSTKNFAISEPQYLEIRNDKSDSYTDCLEKILCKVSPQLVMCILTKNRADTYSAIKKKLCIDRPVPSQVVTARCFNPKGMMSIATKVAIQINCKIGGIPWTIHNPLGGVMVVGYDACHDTNKRETDFGAMVASLDRKLSRYFSAVSAHKSGEELSSHFAANMVKALEKYKQVNNGALPSHIIVYRDGVGEGQVPFVVDHEVSHVEEAITKFYNNVQPVKLGYIVVTKRINTRFFQGTRNPLPGTVVDDVVTNPMKYDFFLISQSVKQGTVAPTSYSVIYDSLQLTPDKLQLLTYKMTHLYFNCSTTMRVPAPVQFAHKLAFLVSQSIHAAPTNDHLASLLYFFVTDCISQIGDSSELPTPCHPSKILCNSRSLNKKISNEKKN</sequence>
<dbReference type="Pfam" id="PF02170">
    <property type="entry name" value="PAZ"/>
    <property type="match status" value="1"/>
</dbReference>
<dbReference type="Gene3D" id="2.170.260.10">
    <property type="entry name" value="paz domain"/>
    <property type="match status" value="1"/>
</dbReference>
<dbReference type="InterPro" id="IPR036085">
    <property type="entry name" value="PAZ_dom_sf"/>
</dbReference>
<dbReference type="SMART" id="SM00950">
    <property type="entry name" value="Piwi"/>
    <property type="match status" value="1"/>
</dbReference>
<feature type="domain" description="Piwi" evidence="10">
    <location>
        <begin position="582"/>
        <end position="871"/>
    </location>
</feature>
<evidence type="ECO:0000256" key="1">
    <source>
        <dbReference type="ARBA" id="ARBA00004496"/>
    </source>
</evidence>
<dbReference type="Gene3D" id="3.30.420.10">
    <property type="entry name" value="Ribonuclease H-like superfamily/Ribonuclease H"/>
    <property type="match status" value="1"/>
</dbReference>
<dbReference type="GO" id="GO:0003723">
    <property type="term" value="F:RNA binding"/>
    <property type="evidence" value="ECO:0007669"/>
    <property type="project" value="UniProtKB-KW"/>
</dbReference>
<evidence type="ECO:0000256" key="4">
    <source>
        <dbReference type="ARBA" id="ARBA00022782"/>
    </source>
</evidence>
<evidence type="ECO:0000256" key="3">
    <source>
        <dbReference type="ARBA" id="ARBA00022490"/>
    </source>
</evidence>
<dbReference type="InterPro" id="IPR003165">
    <property type="entry name" value="Piwi"/>
</dbReference>
<dbReference type="Gene3D" id="3.40.50.2300">
    <property type="match status" value="1"/>
</dbReference>
<keyword evidence="5" id="KW-0694">RNA-binding</keyword>
<dbReference type="EMBL" id="GBYB01010683">
    <property type="protein sequence ID" value="JAG80450.1"/>
    <property type="molecule type" value="Transcribed_RNA"/>
</dbReference>
<feature type="domain" description="PAZ" evidence="9">
    <location>
        <begin position="306"/>
        <end position="418"/>
    </location>
</feature>
<dbReference type="GO" id="GO:0140965">
    <property type="term" value="P:secondary piRNA processing"/>
    <property type="evidence" value="ECO:0007669"/>
    <property type="project" value="UniProtKB-ARBA"/>
</dbReference>
<proteinExistence type="inferred from homology"/>
<evidence type="ECO:0000256" key="7">
    <source>
        <dbReference type="ARBA" id="ARBA00038291"/>
    </source>
</evidence>
<keyword evidence="6" id="KW-0943">RNA-mediated gene silencing</keyword>
<evidence type="ECO:0000256" key="5">
    <source>
        <dbReference type="ARBA" id="ARBA00022884"/>
    </source>
</evidence>
<dbReference type="PROSITE" id="PS50821">
    <property type="entry name" value="PAZ"/>
    <property type="match status" value="1"/>
</dbReference>
<dbReference type="GO" id="GO:0005737">
    <property type="term" value="C:cytoplasm"/>
    <property type="evidence" value="ECO:0007669"/>
    <property type="project" value="UniProtKB-SubCell"/>
</dbReference>
<protein>
    <submittedName>
        <fullName evidence="11">Piwi_4 protein</fullName>
    </submittedName>
</protein>
<keyword evidence="3" id="KW-0963">Cytoplasm</keyword>
<dbReference type="SUPFAM" id="SSF101690">
    <property type="entry name" value="PAZ domain"/>
    <property type="match status" value="1"/>
</dbReference>
<comment type="subcellular location">
    <subcellularLocation>
        <location evidence="1">Cytoplasm</location>
    </subcellularLocation>
</comment>
<evidence type="ECO:0000256" key="8">
    <source>
        <dbReference type="SAM" id="MobiDB-lite"/>
    </source>
</evidence>
<dbReference type="PROSITE" id="PS50822">
    <property type="entry name" value="PIWI"/>
    <property type="match status" value="1"/>
</dbReference>
<keyword evidence="2" id="KW-0217">Developmental protein</keyword>
<evidence type="ECO:0000256" key="6">
    <source>
        <dbReference type="ARBA" id="ARBA00023158"/>
    </source>
</evidence>
<gene>
    <name evidence="11" type="primary">piwi_4</name>
    <name evidence="11" type="ORF">g.29088</name>
</gene>
<dbReference type="AlphaFoldDB" id="A0A0C9Q8U0"/>
<dbReference type="FunFam" id="3.30.420.10:FF:000014">
    <property type="entry name" value="Piwi-like RNA-mediated gene silencing 1"/>
    <property type="match status" value="1"/>
</dbReference>
<keyword evidence="4" id="KW-0221">Differentiation</keyword>
<dbReference type="SUPFAM" id="SSF53098">
    <property type="entry name" value="Ribonuclease H-like"/>
    <property type="match status" value="1"/>
</dbReference>
<accession>A0A0C9Q8U0</accession>
<comment type="similarity">
    <text evidence="7">Belongs to the argonaute family. Piwi subfamily.</text>
</comment>
<evidence type="ECO:0000259" key="10">
    <source>
        <dbReference type="PROSITE" id="PS50822"/>
    </source>
</evidence>
<evidence type="ECO:0000313" key="11">
    <source>
        <dbReference type="EMBL" id="JAG80450.1"/>
    </source>
</evidence>
<dbReference type="CDD" id="cd04658">
    <property type="entry name" value="Piwi_piwi-like_Euk"/>
    <property type="match status" value="1"/>
</dbReference>
<feature type="region of interest" description="Disordered" evidence="8">
    <location>
        <begin position="1"/>
        <end position="42"/>
    </location>
</feature>
<evidence type="ECO:0000259" key="9">
    <source>
        <dbReference type="PROSITE" id="PS50821"/>
    </source>
</evidence>
<dbReference type="CDD" id="cd02845">
    <property type="entry name" value="PAZ_piwi_like"/>
    <property type="match status" value="1"/>
</dbReference>
<dbReference type="Pfam" id="PF23278">
    <property type="entry name" value="Piwi_N"/>
    <property type="match status" value="1"/>
</dbReference>
<dbReference type="InterPro" id="IPR036397">
    <property type="entry name" value="RNaseH_sf"/>
</dbReference>
<name>A0A0C9Q8U0_9HYME</name>
<dbReference type="InterPro" id="IPR003100">
    <property type="entry name" value="PAZ_dom"/>
</dbReference>
<organism evidence="11">
    <name type="scientific">Fopius arisanus</name>
    <dbReference type="NCBI Taxonomy" id="64838"/>
    <lineage>
        <taxon>Eukaryota</taxon>
        <taxon>Metazoa</taxon>
        <taxon>Ecdysozoa</taxon>
        <taxon>Arthropoda</taxon>
        <taxon>Hexapoda</taxon>
        <taxon>Insecta</taxon>
        <taxon>Pterygota</taxon>
        <taxon>Neoptera</taxon>
        <taxon>Endopterygota</taxon>
        <taxon>Hymenoptera</taxon>
        <taxon>Apocrita</taxon>
        <taxon>Ichneumonoidea</taxon>
        <taxon>Braconidae</taxon>
        <taxon>Opiinae</taxon>
        <taxon>Fopius</taxon>
    </lineage>
</organism>
<dbReference type="GO" id="GO:0030154">
    <property type="term" value="P:cell differentiation"/>
    <property type="evidence" value="ECO:0007669"/>
    <property type="project" value="UniProtKB-KW"/>
</dbReference>
<dbReference type="PANTHER" id="PTHR22891">
    <property type="entry name" value="EUKARYOTIC TRANSLATION INITIATION FACTOR 2C"/>
    <property type="match status" value="1"/>
</dbReference>
<dbReference type="SMART" id="SM00949">
    <property type="entry name" value="PAZ"/>
    <property type="match status" value="1"/>
</dbReference>
<evidence type="ECO:0000256" key="2">
    <source>
        <dbReference type="ARBA" id="ARBA00022473"/>
    </source>
</evidence>